<evidence type="ECO:0000259" key="1">
    <source>
        <dbReference type="Pfam" id="PF01370"/>
    </source>
</evidence>
<comment type="caution">
    <text evidence="2">The sequence shown here is derived from an EMBL/GenBank/DDBJ whole genome shotgun (WGS) entry which is preliminary data.</text>
</comment>
<dbReference type="AlphaFoldDB" id="A0A7Y5ZZ37"/>
<keyword evidence="3" id="KW-1185">Reference proteome</keyword>
<reference evidence="2 3" key="1">
    <citation type="submission" date="2020-05" db="EMBL/GenBank/DDBJ databases">
        <title>Genome Sequencing of Type Strains.</title>
        <authorList>
            <person name="Lemaire J.F."/>
            <person name="Inderbitzin P."/>
            <person name="Gregorio O.A."/>
            <person name="Collins S.B."/>
            <person name="Wespe N."/>
            <person name="Knight-Connoni V."/>
        </authorList>
    </citation>
    <scope>NUCLEOTIDE SEQUENCE [LARGE SCALE GENOMIC DNA]</scope>
    <source>
        <strain evidence="2 3">ATCC 25174</strain>
    </source>
</reference>
<proteinExistence type="predicted"/>
<protein>
    <submittedName>
        <fullName evidence="2">NAD(P)-dependent oxidoreductase</fullName>
    </submittedName>
</protein>
<dbReference type="InterPro" id="IPR001509">
    <property type="entry name" value="Epimerase_deHydtase"/>
</dbReference>
<accession>A0A7Y5ZZ37</accession>
<dbReference type="PANTHER" id="PTHR43245:SF58">
    <property type="entry name" value="BLL5923 PROTEIN"/>
    <property type="match status" value="1"/>
</dbReference>
<evidence type="ECO:0000313" key="3">
    <source>
        <dbReference type="Proteomes" id="UP000565724"/>
    </source>
</evidence>
<organism evidence="2 3">
    <name type="scientific">Cellulomonas humilata</name>
    <dbReference type="NCBI Taxonomy" id="144055"/>
    <lineage>
        <taxon>Bacteria</taxon>
        <taxon>Bacillati</taxon>
        <taxon>Actinomycetota</taxon>
        <taxon>Actinomycetes</taxon>
        <taxon>Micrococcales</taxon>
        <taxon>Cellulomonadaceae</taxon>
        <taxon>Cellulomonas</taxon>
    </lineage>
</organism>
<gene>
    <name evidence="2" type="ORF">HP550_05915</name>
</gene>
<dbReference type="InterPro" id="IPR036291">
    <property type="entry name" value="NAD(P)-bd_dom_sf"/>
</dbReference>
<dbReference type="InterPro" id="IPR050177">
    <property type="entry name" value="Lipid_A_modif_metabolic_enz"/>
</dbReference>
<dbReference type="Proteomes" id="UP000565724">
    <property type="component" value="Unassembled WGS sequence"/>
</dbReference>
<dbReference type="Gene3D" id="3.40.50.720">
    <property type="entry name" value="NAD(P)-binding Rossmann-like Domain"/>
    <property type="match status" value="1"/>
</dbReference>
<dbReference type="SUPFAM" id="SSF51735">
    <property type="entry name" value="NAD(P)-binding Rossmann-fold domains"/>
    <property type="match status" value="1"/>
</dbReference>
<dbReference type="RefSeq" id="WP_175346668.1">
    <property type="nucleotide sequence ID" value="NZ_JABMCI010000055.1"/>
</dbReference>
<name>A0A7Y5ZZ37_9CELL</name>
<dbReference type="Pfam" id="PF01370">
    <property type="entry name" value="Epimerase"/>
    <property type="match status" value="1"/>
</dbReference>
<dbReference type="PANTHER" id="PTHR43245">
    <property type="entry name" value="BIFUNCTIONAL POLYMYXIN RESISTANCE PROTEIN ARNA"/>
    <property type="match status" value="1"/>
</dbReference>
<feature type="domain" description="NAD-dependent epimerase/dehydratase" evidence="1">
    <location>
        <begin position="28"/>
        <end position="233"/>
    </location>
</feature>
<evidence type="ECO:0000313" key="2">
    <source>
        <dbReference type="EMBL" id="NUU16784.1"/>
    </source>
</evidence>
<dbReference type="EMBL" id="JABMCI010000055">
    <property type="protein sequence ID" value="NUU16784.1"/>
    <property type="molecule type" value="Genomic_DNA"/>
</dbReference>
<sequence>MPPSRTTAPVSARAADQVASVVRPDDRVLLTGAGGWFGSTVAALLHGHDAQVMHVTQRPRTVQHGNGSVEAVAWDWATVRDFAPTVVVDCAFVLRDYIDQTSIEQYVHVNTVLTQRLLQVSQLPGVRTVLSVSSGAAAHPVDASRHEVDVDPYGYLKRQAELALSGLDAAVDANLVVARPYSLSGTLVSRPRRYAFSDLVLQAREGAVHVKAGHDVWRRYVGVDDFFAVCLGVGAQRSGTVSSAGELVEFGALAERVNHVLDARATVTRADRTGAPADDYYSRDTTWDEACRSLSYRPADLDEQIRTVDAYLAAAGRS</sequence>